<keyword evidence="1 2" id="KW-1015">Disulfide bond</keyword>
<comment type="caution">
    <text evidence="2">Lacks conserved residue(s) required for the propagation of feature annotation.</text>
</comment>
<reference evidence="4 5" key="1">
    <citation type="submission" date="2023-05" db="EMBL/GenBank/DDBJ databases">
        <title>B98-5 Cell Line De Novo Hybrid Assembly: An Optical Mapping Approach.</title>
        <authorList>
            <person name="Kananen K."/>
            <person name="Auerbach J.A."/>
            <person name="Kautto E."/>
            <person name="Blachly J.S."/>
        </authorList>
    </citation>
    <scope>NUCLEOTIDE SEQUENCE [LARGE SCALE GENOMIC DNA]</scope>
    <source>
        <strain evidence="4">B95-8</strain>
        <tissue evidence="4">Cell line</tissue>
    </source>
</reference>
<evidence type="ECO:0000256" key="2">
    <source>
        <dbReference type="PROSITE-ProRule" id="PRU00076"/>
    </source>
</evidence>
<dbReference type="Gene3D" id="2.10.25.10">
    <property type="entry name" value="Laminin"/>
    <property type="match status" value="1"/>
</dbReference>
<accession>A0ABQ9VBE4</accession>
<dbReference type="CDD" id="cd00054">
    <property type="entry name" value="EGF_CA"/>
    <property type="match status" value="1"/>
</dbReference>
<feature type="domain" description="EGF-like" evidence="3">
    <location>
        <begin position="6"/>
        <end position="41"/>
    </location>
</feature>
<dbReference type="PROSITE" id="PS01187">
    <property type="entry name" value="EGF_CA"/>
    <property type="match status" value="1"/>
</dbReference>
<dbReference type="Proteomes" id="UP001266305">
    <property type="component" value="Unassembled WGS sequence"/>
</dbReference>
<proteinExistence type="predicted"/>
<protein>
    <recommendedName>
        <fullName evidence="3">EGF-like domain-containing protein</fullName>
    </recommendedName>
</protein>
<organism evidence="4 5">
    <name type="scientific">Saguinus oedipus</name>
    <name type="common">Cotton-top tamarin</name>
    <name type="synonym">Oedipomidas oedipus</name>
    <dbReference type="NCBI Taxonomy" id="9490"/>
    <lineage>
        <taxon>Eukaryota</taxon>
        <taxon>Metazoa</taxon>
        <taxon>Chordata</taxon>
        <taxon>Craniata</taxon>
        <taxon>Vertebrata</taxon>
        <taxon>Euteleostomi</taxon>
        <taxon>Mammalia</taxon>
        <taxon>Eutheria</taxon>
        <taxon>Euarchontoglires</taxon>
        <taxon>Primates</taxon>
        <taxon>Haplorrhini</taxon>
        <taxon>Platyrrhini</taxon>
        <taxon>Cebidae</taxon>
        <taxon>Callitrichinae</taxon>
        <taxon>Saguinus</taxon>
    </lineage>
</organism>
<keyword evidence="2" id="KW-0245">EGF-like domain</keyword>
<keyword evidence="5" id="KW-1185">Reference proteome</keyword>
<evidence type="ECO:0000259" key="3">
    <source>
        <dbReference type="PROSITE" id="PS50026"/>
    </source>
</evidence>
<gene>
    <name evidence="4" type="ORF">P7K49_016212</name>
</gene>
<evidence type="ECO:0000313" key="4">
    <source>
        <dbReference type="EMBL" id="KAK2106698.1"/>
    </source>
</evidence>
<dbReference type="EMBL" id="JASSZA010000007">
    <property type="protein sequence ID" value="KAK2106698.1"/>
    <property type="molecule type" value="Genomic_DNA"/>
</dbReference>
<evidence type="ECO:0000313" key="5">
    <source>
        <dbReference type="Proteomes" id="UP001266305"/>
    </source>
</evidence>
<dbReference type="InterPro" id="IPR000742">
    <property type="entry name" value="EGF"/>
</dbReference>
<comment type="caution">
    <text evidence="4">The sequence shown here is derived from an EMBL/GenBank/DDBJ whole genome shotgun (WGS) entry which is preliminary data.</text>
</comment>
<dbReference type="InterPro" id="IPR001881">
    <property type="entry name" value="EGF-like_Ca-bd_dom"/>
</dbReference>
<sequence>VNCEINFDDCTSNPCVHGICMDGINHYSCVCSPGFTVIPAEGKIAEKPNLMRTVMPNAQCCCRSLMFCILKLGTPRSDGSQQTRKDEAVCLKSSGSYFGATDKHLKESVVEAKEIGRDVTLTLMSVLPIPVARVQHVSMV</sequence>
<dbReference type="Pfam" id="PF00008">
    <property type="entry name" value="EGF"/>
    <property type="match status" value="1"/>
</dbReference>
<dbReference type="SUPFAM" id="SSF57196">
    <property type="entry name" value="EGF/Laminin"/>
    <property type="match status" value="1"/>
</dbReference>
<dbReference type="SMART" id="SM00179">
    <property type="entry name" value="EGF_CA"/>
    <property type="match status" value="1"/>
</dbReference>
<evidence type="ECO:0000256" key="1">
    <source>
        <dbReference type="ARBA" id="ARBA00023157"/>
    </source>
</evidence>
<feature type="disulfide bond" evidence="2">
    <location>
        <begin position="10"/>
        <end position="20"/>
    </location>
</feature>
<dbReference type="InterPro" id="IPR018097">
    <property type="entry name" value="EGF_Ca-bd_CS"/>
</dbReference>
<dbReference type="PROSITE" id="PS00010">
    <property type="entry name" value="ASX_HYDROXYL"/>
    <property type="match status" value="1"/>
</dbReference>
<feature type="non-terminal residue" evidence="4">
    <location>
        <position position="1"/>
    </location>
</feature>
<dbReference type="PROSITE" id="PS50026">
    <property type="entry name" value="EGF_3"/>
    <property type="match status" value="1"/>
</dbReference>
<dbReference type="InterPro" id="IPR000152">
    <property type="entry name" value="EGF-type_Asp/Asn_hydroxyl_site"/>
</dbReference>
<name>A0ABQ9VBE4_SAGOE</name>